<evidence type="ECO:0000313" key="1">
    <source>
        <dbReference type="EMBL" id="KAI3725685.1"/>
    </source>
</evidence>
<dbReference type="EMBL" id="CM042039">
    <property type="protein sequence ID" value="KAI3725685.1"/>
    <property type="molecule type" value="Genomic_DNA"/>
</dbReference>
<reference evidence="1 2" key="2">
    <citation type="journal article" date="2022" name="Mol. Ecol. Resour.">
        <title>The genomes of chicory, endive, great burdock and yacon provide insights into Asteraceae paleo-polyploidization history and plant inulin production.</title>
        <authorList>
            <person name="Fan W."/>
            <person name="Wang S."/>
            <person name="Wang H."/>
            <person name="Wang A."/>
            <person name="Jiang F."/>
            <person name="Liu H."/>
            <person name="Zhao H."/>
            <person name="Xu D."/>
            <person name="Zhang Y."/>
        </authorList>
    </citation>
    <scope>NUCLEOTIDE SEQUENCE [LARGE SCALE GENOMIC DNA]</scope>
    <source>
        <strain evidence="2">cv. Yunnan</strain>
        <tissue evidence="1">Leaves</tissue>
    </source>
</reference>
<proteinExistence type="predicted"/>
<gene>
    <name evidence="1" type="ORF">L1987_65477</name>
</gene>
<organism evidence="1 2">
    <name type="scientific">Smallanthus sonchifolius</name>
    <dbReference type="NCBI Taxonomy" id="185202"/>
    <lineage>
        <taxon>Eukaryota</taxon>
        <taxon>Viridiplantae</taxon>
        <taxon>Streptophyta</taxon>
        <taxon>Embryophyta</taxon>
        <taxon>Tracheophyta</taxon>
        <taxon>Spermatophyta</taxon>
        <taxon>Magnoliopsida</taxon>
        <taxon>eudicotyledons</taxon>
        <taxon>Gunneridae</taxon>
        <taxon>Pentapetalae</taxon>
        <taxon>asterids</taxon>
        <taxon>campanulids</taxon>
        <taxon>Asterales</taxon>
        <taxon>Asteraceae</taxon>
        <taxon>Asteroideae</taxon>
        <taxon>Heliantheae alliance</taxon>
        <taxon>Millerieae</taxon>
        <taxon>Smallanthus</taxon>
    </lineage>
</organism>
<evidence type="ECO:0000313" key="2">
    <source>
        <dbReference type="Proteomes" id="UP001056120"/>
    </source>
</evidence>
<name>A0ACB9BUM5_9ASTR</name>
<accession>A0ACB9BUM5</accession>
<keyword evidence="2" id="KW-1185">Reference proteome</keyword>
<protein>
    <submittedName>
        <fullName evidence="1">Uncharacterized protein</fullName>
    </submittedName>
</protein>
<dbReference type="Proteomes" id="UP001056120">
    <property type="component" value="Linkage Group LG22"/>
</dbReference>
<sequence>MLLRRPSSSPLLRLRRPLLLLIVVAARLLLLLLLALCFSFDHIVYCSDNGSVHSTDTNFRRGQISVIYAPP</sequence>
<comment type="caution">
    <text evidence="1">The sequence shown here is derived from an EMBL/GenBank/DDBJ whole genome shotgun (WGS) entry which is preliminary data.</text>
</comment>
<reference evidence="2" key="1">
    <citation type="journal article" date="2022" name="Mol. Ecol. Resour.">
        <title>The genomes of chicory, endive, great burdock and yacon provide insights into Asteraceae palaeo-polyploidization history and plant inulin production.</title>
        <authorList>
            <person name="Fan W."/>
            <person name="Wang S."/>
            <person name="Wang H."/>
            <person name="Wang A."/>
            <person name="Jiang F."/>
            <person name="Liu H."/>
            <person name="Zhao H."/>
            <person name="Xu D."/>
            <person name="Zhang Y."/>
        </authorList>
    </citation>
    <scope>NUCLEOTIDE SEQUENCE [LARGE SCALE GENOMIC DNA]</scope>
    <source>
        <strain evidence="2">cv. Yunnan</strain>
    </source>
</reference>